<keyword evidence="2" id="KW-1185">Reference proteome</keyword>
<name>A0ACC2N7D4_9HYME</name>
<protein>
    <submittedName>
        <fullName evidence="1">Uncharacterized protein</fullName>
    </submittedName>
</protein>
<accession>A0ACC2N7D4</accession>
<comment type="caution">
    <text evidence="1">The sequence shown here is derived from an EMBL/GenBank/DDBJ whole genome shotgun (WGS) entry which is preliminary data.</text>
</comment>
<evidence type="ECO:0000313" key="2">
    <source>
        <dbReference type="Proteomes" id="UP001239111"/>
    </source>
</evidence>
<evidence type="ECO:0000313" key="1">
    <source>
        <dbReference type="EMBL" id="KAJ8667085.1"/>
    </source>
</evidence>
<reference evidence="1" key="1">
    <citation type="submission" date="2023-04" db="EMBL/GenBank/DDBJ databases">
        <title>A chromosome-level genome assembly of the parasitoid wasp Eretmocerus hayati.</title>
        <authorList>
            <person name="Zhong Y."/>
            <person name="Liu S."/>
            <person name="Liu Y."/>
        </authorList>
    </citation>
    <scope>NUCLEOTIDE SEQUENCE</scope>
    <source>
        <strain evidence="1">ZJU_SS_LIU_2023</strain>
    </source>
</reference>
<organism evidence="1 2">
    <name type="scientific">Eretmocerus hayati</name>
    <dbReference type="NCBI Taxonomy" id="131215"/>
    <lineage>
        <taxon>Eukaryota</taxon>
        <taxon>Metazoa</taxon>
        <taxon>Ecdysozoa</taxon>
        <taxon>Arthropoda</taxon>
        <taxon>Hexapoda</taxon>
        <taxon>Insecta</taxon>
        <taxon>Pterygota</taxon>
        <taxon>Neoptera</taxon>
        <taxon>Endopterygota</taxon>
        <taxon>Hymenoptera</taxon>
        <taxon>Apocrita</taxon>
        <taxon>Proctotrupomorpha</taxon>
        <taxon>Chalcidoidea</taxon>
        <taxon>Aphelinidae</taxon>
        <taxon>Aphelininae</taxon>
        <taxon>Eretmocerus</taxon>
    </lineage>
</organism>
<sequence length="507" mass="58729">MGLIQFANFVLFVHLRFVSSEKDEEWSFPKGFLIGTATSAYQIEGGWNASDKGENVWDRYTHTQPDRIPNMDNGDIACDSFHKYKTDVQLLKKLGVDHYRFSISWSRILPTGYANIISKDGVQFYNNLLDELEKNNIIPLVTIYHWDHPQIFQDIGGWTNEAMVDLFGDYARVVYQEFGHRVKMFITINEPNIVCLNEYYTGNYAPGLRIGKYAEYLCTHNIIKAHARAYHIYDKEFRSKQQGKIGIVVDCDQHYAKYENDTLSPEVAFQYQCGRYGGPIFSEQGDYPDVIKKRIAENSEYEGLKRSRLPVFSKQWIDYIKGSADFFGLNHYRSRLVEPAPKPSNTVYLNDDGLIYSYDPNSPSTATKRVKIVPEGFTDIIRKIKKEFNNPEIFVTENGIPDNGTLDDDQRIEYLQKYMKAMLTAIKKYNCNVKGYTVWSLMDNFEWEYGYSSKYGLFHVDFNDSKRARTPKKSVAWFTDVLRTRKLSDIGIQPSSKEENKASTLQV</sequence>
<gene>
    <name evidence="1" type="ORF">QAD02_008747</name>
</gene>
<dbReference type="Proteomes" id="UP001239111">
    <property type="component" value="Chromosome 4"/>
</dbReference>
<proteinExistence type="predicted"/>
<dbReference type="EMBL" id="CM056744">
    <property type="protein sequence ID" value="KAJ8667085.1"/>
    <property type="molecule type" value="Genomic_DNA"/>
</dbReference>